<dbReference type="AlphaFoldDB" id="A0A9X2HIT7"/>
<keyword evidence="2" id="KW-0812">Transmembrane</keyword>
<evidence type="ECO:0000313" key="3">
    <source>
        <dbReference type="EMBL" id="MCP3425628.1"/>
    </source>
</evidence>
<feature type="transmembrane region" description="Helical" evidence="2">
    <location>
        <begin position="31"/>
        <end position="49"/>
    </location>
</feature>
<keyword evidence="2" id="KW-1133">Transmembrane helix</keyword>
<feature type="transmembrane region" description="Helical" evidence="2">
    <location>
        <begin position="420"/>
        <end position="439"/>
    </location>
</feature>
<feature type="transmembrane region" description="Helical" evidence="2">
    <location>
        <begin position="259"/>
        <end position="283"/>
    </location>
</feature>
<dbReference type="PANTHER" id="PTHR36178:SF1">
    <property type="entry name" value="SODIUM_GLUTAMATE SYMPORTER"/>
    <property type="match status" value="1"/>
</dbReference>
<evidence type="ECO:0000256" key="2">
    <source>
        <dbReference type="SAM" id="Phobius"/>
    </source>
</evidence>
<organism evidence="3 4">
    <name type="scientific">Rothia santali</name>
    <dbReference type="NCBI Taxonomy" id="2949643"/>
    <lineage>
        <taxon>Bacteria</taxon>
        <taxon>Bacillati</taxon>
        <taxon>Actinomycetota</taxon>
        <taxon>Actinomycetes</taxon>
        <taxon>Micrococcales</taxon>
        <taxon>Micrococcaceae</taxon>
        <taxon>Rothia</taxon>
    </lineage>
</organism>
<feature type="transmembrane region" description="Helical" evidence="2">
    <location>
        <begin position="393"/>
        <end position="414"/>
    </location>
</feature>
<keyword evidence="4" id="KW-1185">Reference proteome</keyword>
<evidence type="ECO:0000313" key="4">
    <source>
        <dbReference type="Proteomes" id="UP001139502"/>
    </source>
</evidence>
<protein>
    <recommendedName>
        <fullName evidence="5">Sodium:glutamate symporter</fullName>
    </recommendedName>
</protein>
<evidence type="ECO:0000256" key="1">
    <source>
        <dbReference type="SAM" id="MobiDB-lite"/>
    </source>
</evidence>
<feature type="transmembrane region" description="Helical" evidence="2">
    <location>
        <begin position="328"/>
        <end position="346"/>
    </location>
</feature>
<accession>A0A9X2HIT7</accession>
<dbReference type="InterPro" id="IPR004445">
    <property type="entry name" value="GltS"/>
</dbReference>
<feature type="region of interest" description="Disordered" evidence="1">
    <location>
        <begin position="454"/>
        <end position="477"/>
    </location>
</feature>
<reference evidence="3" key="1">
    <citation type="submission" date="2022-06" db="EMBL/GenBank/DDBJ databases">
        <title>Rothia sp. isolated from sandalwood seedling.</title>
        <authorList>
            <person name="Tuikhar N."/>
            <person name="Kirdat K."/>
            <person name="Thorat V."/>
            <person name="Swetha P."/>
            <person name="Padma S."/>
            <person name="Sundararaj R."/>
            <person name="Yadav A."/>
        </authorList>
    </citation>
    <scope>NUCLEOTIDE SEQUENCE</scope>
    <source>
        <strain evidence="3">AR01</strain>
    </source>
</reference>
<feature type="transmembrane region" description="Helical" evidence="2">
    <location>
        <begin position="167"/>
        <end position="186"/>
    </location>
</feature>
<dbReference type="Pfam" id="PF03616">
    <property type="entry name" value="Glt_symporter"/>
    <property type="match status" value="1"/>
</dbReference>
<gene>
    <name evidence="3" type="ORF">NBM05_06270</name>
</gene>
<comment type="caution">
    <text evidence="3">The sequence shown here is derived from an EMBL/GenBank/DDBJ whole genome shotgun (WGS) entry which is preliminary data.</text>
</comment>
<dbReference type="GO" id="GO:0015813">
    <property type="term" value="P:L-glutamate transmembrane transport"/>
    <property type="evidence" value="ECO:0007669"/>
    <property type="project" value="InterPro"/>
</dbReference>
<keyword evidence="2" id="KW-0472">Membrane</keyword>
<name>A0A9X2HIT7_9MICC</name>
<feature type="compositionally biased region" description="Basic and acidic residues" evidence="1">
    <location>
        <begin position="467"/>
        <end position="477"/>
    </location>
</feature>
<dbReference type="GO" id="GO:0016020">
    <property type="term" value="C:membrane"/>
    <property type="evidence" value="ECO:0007669"/>
    <property type="project" value="InterPro"/>
</dbReference>
<dbReference type="PANTHER" id="PTHR36178">
    <property type="entry name" value="SLR0625 PROTEIN"/>
    <property type="match status" value="1"/>
</dbReference>
<feature type="transmembrane region" description="Helical" evidence="2">
    <location>
        <begin position="232"/>
        <end position="253"/>
    </location>
</feature>
<dbReference type="EMBL" id="JANAFB010000011">
    <property type="protein sequence ID" value="MCP3425628.1"/>
    <property type="molecule type" value="Genomic_DNA"/>
</dbReference>
<feature type="transmembrane region" description="Helical" evidence="2">
    <location>
        <begin position="135"/>
        <end position="155"/>
    </location>
</feature>
<feature type="transmembrane region" description="Helical" evidence="2">
    <location>
        <begin position="99"/>
        <end position="123"/>
    </location>
</feature>
<proteinExistence type="predicted"/>
<dbReference type="GO" id="GO:0015501">
    <property type="term" value="F:glutamate:sodium symporter activity"/>
    <property type="evidence" value="ECO:0007669"/>
    <property type="project" value="InterPro"/>
</dbReference>
<feature type="transmembrane region" description="Helical" evidence="2">
    <location>
        <begin position="61"/>
        <end position="79"/>
    </location>
</feature>
<dbReference type="RefSeq" id="WP_254165920.1">
    <property type="nucleotide sequence ID" value="NZ_JANAFB010000011.1"/>
</dbReference>
<dbReference type="Proteomes" id="UP001139502">
    <property type="component" value="Unassembled WGS sequence"/>
</dbReference>
<evidence type="ECO:0008006" key="5">
    <source>
        <dbReference type="Google" id="ProtNLM"/>
    </source>
</evidence>
<sequence length="477" mass="50655">MPALFALSAIGVLCCVGMALRRWIPFLRNNLVPATVIAGFLGTLVMNAGLPRLVPDLNAELMAGITAQLFTLAFISIGLTHTPRSAGTGGGSGLLRGSWAMGLTWTLLFSLQALLGFLVVVAVGGPFDMDPMYGLLAAFAFAQGPGQAVTFGAIFEQQGWEGAVPVALAFAAVGFAMSFLIGVPLAKWGMRLGLGRHSAPLGDSVRRGYYPREEQRETMGRVTTFPGNFETLGFHFALMGIAYLGAHGISWLFAFLPGFLGTTMSGLMFFNGLLAALIVRWVLGRLRVGHLLDSQLQGKITGFTSDYLVVASFMAVQLAVVAEWLVPILVACAVLTVVTLAVSYLIGQRYGSDHDFERTMGIYGTATGTTPTGLTLVRIIDPRLKTPTMAEMGLMNLPEMLYIPAMLTIAAGFAGSLGSWAVAGILAALTVGYFVLMLVTRSMGRRTFSFSRKRNGPVGGAGGSDSGRLEGEFRQSP</sequence>